<accession>A0A545AU23</accession>
<name>A0A545AU23_9ACTN</name>
<dbReference type="AlphaFoldDB" id="A0A545AU23"/>
<evidence type="ECO:0000313" key="2">
    <source>
        <dbReference type="Proteomes" id="UP000317982"/>
    </source>
</evidence>
<keyword evidence="2" id="KW-1185">Reference proteome</keyword>
<proteinExistence type="predicted"/>
<dbReference type="InParanoid" id="A0A545AU23"/>
<organism evidence="1 2">
    <name type="scientific">Cryptosporangium phraense</name>
    <dbReference type="NCBI Taxonomy" id="2593070"/>
    <lineage>
        <taxon>Bacteria</taxon>
        <taxon>Bacillati</taxon>
        <taxon>Actinomycetota</taxon>
        <taxon>Actinomycetes</taxon>
        <taxon>Cryptosporangiales</taxon>
        <taxon>Cryptosporangiaceae</taxon>
        <taxon>Cryptosporangium</taxon>
    </lineage>
</organism>
<dbReference type="OrthoDB" id="4543339at2"/>
<evidence type="ECO:0000313" key="1">
    <source>
        <dbReference type="EMBL" id="TQS44849.1"/>
    </source>
</evidence>
<gene>
    <name evidence="1" type="ORF">FL583_12930</name>
</gene>
<protein>
    <recommendedName>
        <fullName evidence="3">Extradiol ring-cleavage dioxygenase class III enzyme subunit B domain-containing protein</fullName>
    </recommendedName>
</protein>
<sequence>MLLAAAVCPHPPLLVPALTGAQDGPPTGPAAEAATAAADLRATCLAAVRDLLATAGPDADVVVVGTGPTPGSAAPDAVGSLSGYGADVTLGLARVTDVPPTGLPSLPLSITIGLWLLREAGYDGPARARVVTQHATPAECADLGARLAAFPALTVLLVMGDGSARRDEKAPGALDERALPFDTAAAEALADADTAALAALDPDLAHDLLATGRAPWQILAGAVEADGRPWKSELRSSDAPYGVGYLVAVWTPA</sequence>
<comment type="caution">
    <text evidence="1">The sequence shown here is derived from an EMBL/GenBank/DDBJ whole genome shotgun (WGS) entry which is preliminary data.</text>
</comment>
<dbReference type="RefSeq" id="WP_142704830.1">
    <property type="nucleotide sequence ID" value="NZ_VIRS01000007.1"/>
</dbReference>
<evidence type="ECO:0008006" key="3">
    <source>
        <dbReference type="Google" id="ProtNLM"/>
    </source>
</evidence>
<reference evidence="1 2" key="1">
    <citation type="submission" date="2019-07" db="EMBL/GenBank/DDBJ databases">
        <title>Cryptosporangium phraense sp. nov., isolated from plant litter.</title>
        <authorList>
            <person name="Suriyachadkun C."/>
        </authorList>
    </citation>
    <scope>NUCLEOTIDE SEQUENCE [LARGE SCALE GENOMIC DNA]</scope>
    <source>
        <strain evidence="1 2">A-T 5661</strain>
    </source>
</reference>
<dbReference type="Proteomes" id="UP000317982">
    <property type="component" value="Unassembled WGS sequence"/>
</dbReference>
<dbReference type="EMBL" id="VIRS01000007">
    <property type="protein sequence ID" value="TQS44849.1"/>
    <property type="molecule type" value="Genomic_DNA"/>
</dbReference>
<dbReference type="Gene3D" id="3.40.830.10">
    <property type="entry name" value="LigB-like"/>
    <property type="match status" value="1"/>
</dbReference>